<dbReference type="AlphaFoldDB" id="A0A5D2DGP2"/>
<gene>
    <name evidence="1" type="ORF">ES288_D02G204500v1</name>
</gene>
<dbReference type="EMBL" id="CM017702">
    <property type="protein sequence ID" value="TYG80290.1"/>
    <property type="molecule type" value="Genomic_DNA"/>
</dbReference>
<dbReference type="Proteomes" id="UP000323506">
    <property type="component" value="Chromosome D02"/>
</dbReference>
<sequence length="100" mass="11065">MRRSTRRAFERFLNLAHALMTTERAMISSPGTGTETRDVARCVRRQRLAWSGSEACFVRSRESPGGCGAGGILETLGVSENYSNRAIVYWAWGFGYGLGQ</sequence>
<reference evidence="1 2" key="1">
    <citation type="submission" date="2019-06" db="EMBL/GenBank/DDBJ databases">
        <title>WGS assembly of Gossypium darwinii.</title>
        <authorList>
            <person name="Chen Z.J."/>
            <person name="Sreedasyam A."/>
            <person name="Ando A."/>
            <person name="Song Q."/>
            <person name="De L."/>
            <person name="Hulse-Kemp A."/>
            <person name="Ding M."/>
            <person name="Ye W."/>
            <person name="Kirkbride R."/>
            <person name="Jenkins J."/>
            <person name="Plott C."/>
            <person name="Lovell J."/>
            <person name="Lin Y.-M."/>
            <person name="Vaughn R."/>
            <person name="Liu B."/>
            <person name="Li W."/>
            <person name="Simpson S."/>
            <person name="Scheffler B."/>
            <person name="Saski C."/>
            <person name="Grover C."/>
            <person name="Hu G."/>
            <person name="Conover J."/>
            <person name="Carlson J."/>
            <person name="Shu S."/>
            <person name="Boston L."/>
            <person name="Williams M."/>
            <person name="Peterson D."/>
            <person name="Mcgee K."/>
            <person name="Jones D."/>
            <person name="Wendel J."/>
            <person name="Stelly D."/>
            <person name="Grimwood J."/>
            <person name="Schmutz J."/>
        </authorList>
    </citation>
    <scope>NUCLEOTIDE SEQUENCE [LARGE SCALE GENOMIC DNA]</scope>
    <source>
        <strain evidence="1">1808015.09</strain>
    </source>
</reference>
<name>A0A5D2DGP2_GOSDA</name>
<organism evidence="1 2">
    <name type="scientific">Gossypium darwinii</name>
    <name type="common">Darwin's cotton</name>
    <name type="synonym">Gossypium barbadense var. darwinii</name>
    <dbReference type="NCBI Taxonomy" id="34276"/>
    <lineage>
        <taxon>Eukaryota</taxon>
        <taxon>Viridiplantae</taxon>
        <taxon>Streptophyta</taxon>
        <taxon>Embryophyta</taxon>
        <taxon>Tracheophyta</taxon>
        <taxon>Spermatophyta</taxon>
        <taxon>Magnoliopsida</taxon>
        <taxon>eudicotyledons</taxon>
        <taxon>Gunneridae</taxon>
        <taxon>Pentapetalae</taxon>
        <taxon>rosids</taxon>
        <taxon>malvids</taxon>
        <taxon>Malvales</taxon>
        <taxon>Malvaceae</taxon>
        <taxon>Malvoideae</taxon>
        <taxon>Gossypium</taxon>
    </lineage>
</organism>
<accession>A0A5D2DGP2</accession>
<evidence type="ECO:0000313" key="1">
    <source>
        <dbReference type="EMBL" id="TYG80290.1"/>
    </source>
</evidence>
<protein>
    <submittedName>
        <fullName evidence="1">Uncharacterized protein</fullName>
    </submittedName>
</protein>
<evidence type="ECO:0000313" key="2">
    <source>
        <dbReference type="Proteomes" id="UP000323506"/>
    </source>
</evidence>
<proteinExistence type="predicted"/>
<keyword evidence="2" id="KW-1185">Reference proteome</keyword>